<dbReference type="PANTHER" id="PTHR30329:SF21">
    <property type="entry name" value="LIPOPROTEIN YIAD-RELATED"/>
    <property type="match status" value="1"/>
</dbReference>
<dbReference type="PANTHER" id="PTHR30329">
    <property type="entry name" value="STATOR ELEMENT OF FLAGELLAR MOTOR COMPLEX"/>
    <property type="match status" value="1"/>
</dbReference>
<name>A0A844AMR8_9RHOB</name>
<dbReference type="PROSITE" id="PS51123">
    <property type="entry name" value="OMPA_2"/>
    <property type="match status" value="1"/>
</dbReference>
<feature type="transmembrane region" description="Helical" evidence="2">
    <location>
        <begin position="32"/>
        <end position="52"/>
    </location>
</feature>
<accession>A0A844AMR8</accession>
<dbReference type="InterPro" id="IPR006665">
    <property type="entry name" value="OmpA-like"/>
</dbReference>
<reference evidence="4 5" key="1">
    <citation type="submission" date="2019-10" db="EMBL/GenBank/DDBJ databases">
        <title>Epibacterium sp. nov., isolated from seawater.</title>
        <authorList>
            <person name="Zhang X."/>
            <person name="Li N."/>
        </authorList>
    </citation>
    <scope>NUCLEOTIDE SEQUENCE [LARGE SCALE GENOMIC DNA]</scope>
    <source>
        <strain evidence="4 5">SM1969</strain>
    </source>
</reference>
<proteinExistence type="predicted"/>
<dbReference type="SUPFAM" id="SSF103088">
    <property type="entry name" value="OmpA-like"/>
    <property type="match status" value="1"/>
</dbReference>
<dbReference type="Gene3D" id="3.30.1330.60">
    <property type="entry name" value="OmpA-like domain"/>
    <property type="match status" value="1"/>
</dbReference>
<dbReference type="EMBL" id="WIXK01000006">
    <property type="protein sequence ID" value="MQY43575.1"/>
    <property type="molecule type" value="Genomic_DNA"/>
</dbReference>
<sequence length="338" mass="36376">MWLVPITTAYCTKMCRNSAARPAQSERTMRTYVWAALIMVAAIPAAALELALPTGAQRLAVRDMPLAHYDVPTGVFAEGRVPMEQVEGRVLRRTWRIGGAQTPLQILEPLRAQVLEDPDFEVLFQCHDRECGGFDFRFAIDVVPAPDMAVDIGDYVFMAAKGAGGRYLTILASRSGRAAFLQVVEVLPPGNSASAALQPRQEAPATAPVEAPSGDIAAQLQAKGSVVLWGLQFRSGAPDLNAGRYDSLKQLAEYMLDHPDQRVLLVGHTDNVGSLSANTNLSLARARAVEAQLKDQFGIPARRMDAAGAGFLAPMATNETAAGRETNRRVEVVLLPSG</sequence>
<dbReference type="InterPro" id="IPR036737">
    <property type="entry name" value="OmpA-like_sf"/>
</dbReference>
<dbReference type="InterPro" id="IPR050330">
    <property type="entry name" value="Bact_OuterMem_StrucFunc"/>
</dbReference>
<protein>
    <submittedName>
        <fullName evidence="4">OmpA family protein</fullName>
    </submittedName>
</protein>
<organism evidence="4 5">
    <name type="scientific">Tritonibacter aquimaris</name>
    <dbReference type="NCBI Taxonomy" id="2663379"/>
    <lineage>
        <taxon>Bacteria</taxon>
        <taxon>Pseudomonadati</taxon>
        <taxon>Pseudomonadota</taxon>
        <taxon>Alphaproteobacteria</taxon>
        <taxon>Rhodobacterales</taxon>
        <taxon>Paracoccaceae</taxon>
        <taxon>Tritonibacter</taxon>
    </lineage>
</organism>
<evidence type="ECO:0000256" key="2">
    <source>
        <dbReference type="SAM" id="Phobius"/>
    </source>
</evidence>
<dbReference type="GO" id="GO:0016020">
    <property type="term" value="C:membrane"/>
    <property type="evidence" value="ECO:0007669"/>
    <property type="project" value="UniProtKB-UniRule"/>
</dbReference>
<keyword evidence="2" id="KW-0812">Transmembrane</keyword>
<evidence type="ECO:0000313" key="5">
    <source>
        <dbReference type="Proteomes" id="UP000436694"/>
    </source>
</evidence>
<keyword evidence="1 2" id="KW-0472">Membrane</keyword>
<evidence type="ECO:0000259" key="3">
    <source>
        <dbReference type="PROSITE" id="PS51123"/>
    </source>
</evidence>
<dbReference type="CDD" id="cd07185">
    <property type="entry name" value="OmpA_C-like"/>
    <property type="match status" value="1"/>
</dbReference>
<keyword evidence="5" id="KW-1185">Reference proteome</keyword>
<gene>
    <name evidence="4" type="ORF">GG681_13085</name>
</gene>
<dbReference type="AlphaFoldDB" id="A0A844AMR8"/>
<feature type="domain" description="OmpA-like" evidence="3">
    <location>
        <begin position="220"/>
        <end position="338"/>
    </location>
</feature>
<dbReference type="Proteomes" id="UP000436694">
    <property type="component" value="Unassembled WGS sequence"/>
</dbReference>
<comment type="caution">
    <text evidence="4">The sequence shown here is derived from an EMBL/GenBank/DDBJ whole genome shotgun (WGS) entry which is preliminary data.</text>
</comment>
<dbReference type="Pfam" id="PF00691">
    <property type="entry name" value="OmpA"/>
    <property type="match status" value="1"/>
</dbReference>
<evidence type="ECO:0000256" key="1">
    <source>
        <dbReference type="PROSITE-ProRule" id="PRU00473"/>
    </source>
</evidence>
<keyword evidence="2" id="KW-1133">Transmembrane helix</keyword>
<evidence type="ECO:0000313" key="4">
    <source>
        <dbReference type="EMBL" id="MQY43575.1"/>
    </source>
</evidence>